<name>A0A9X9PV66_GULGU</name>
<dbReference type="Proteomes" id="UP000269945">
    <property type="component" value="Unassembled WGS sequence"/>
</dbReference>
<accession>A0A9X9PV66</accession>
<proteinExistence type="predicted"/>
<dbReference type="AlphaFoldDB" id="A0A9X9PV66"/>
<evidence type="ECO:0000313" key="1">
    <source>
        <dbReference type="EMBL" id="VCW67900.1"/>
    </source>
</evidence>
<gene>
    <name evidence="1" type="ORF">BN2614_LOCUS4</name>
</gene>
<organism evidence="1 2">
    <name type="scientific">Gulo gulo</name>
    <name type="common">Wolverine</name>
    <name type="synonym">Gluton</name>
    <dbReference type="NCBI Taxonomy" id="48420"/>
    <lineage>
        <taxon>Eukaryota</taxon>
        <taxon>Metazoa</taxon>
        <taxon>Chordata</taxon>
        <taxon>Craniata</taxon>
        <taxon>Vertebrata</taxon>
        <taxon>Euteleostomi</taxon>
        <taxon>Mammalia</taxon>
        <taxon>Eutheria</taxon>
        <taxon>Laurasiatheria</taxon>
        <taxon>Carnivora</taxon>
        <taxon>Caniformia</taxon>
        <taxon>Musteloidea</taxon>
        <taxon>Mustelidae</taxon>
        <taxon>Guloninae</taxon>
        <taxon>Gulo</taxon>
    </lineage>
</organism>
<dbReference type="EMBL" id="CYRY02003247">
    <property type="protein sequence ID" value="VCW67900.1"/>
    <property type="molecule type" value="Genomic_DNA"/>
</dbReference>
<reference evidence="1 2" key="1">
    <citation type="submission" date="2018-10" db="EMBL/GenBank/DDBJ databases">
        <authorList>
            <person name="Ekblom R."/>
            <person name="Jareborg N."/>
        </authorList>
    </citation>
    <scope>NUCLEOTIDE SEQUENCE [LARGE SCALE GENOMIC DNA]</scope>
    <source>
        <tissue evidence="1">Muscle</tissue>
    </source>
</reference>
<protein>
    <submittedName>
        <fullName evidence="1">Uncharacterized protein</fullName>
    </submittedName>
</protein>
<keyword evidence="2" id="KW-1185">Reference proteome</keyword>
<evidence type="ECO:0000313" key="2">
    <source>
        <dbReference type="Proteomes" id="UP000269945"/>
    </source>
</evidence>
<comment type="caution">
    <text evidence="1">The sequence shown here is derived from an EMBL/GenBank/DDBJ whole genome shotgun (WGS) entry which is preliminary data.</text>
</comment>
<sequence>MQIIPVHSWVGGISEACNYRSYANSLFLRFP</sequence>